<protein>
    <recommendedName>
        <fullName evidence="2">RWD domain-containing protein</fullName>
    </recommendedName>
</protein>
<dbReference type="InterPro" id="IPR023582">
    <property type="entry name" value="Impact"/>
</dbReference>
<dbReference type="GO" id="GO:0005737">
    <property type="term" value="C:cytoplasm"/>
    <property type="evidence" value="ECO:0007669"/>
    <property type="project" value="TreeGrafter"/>
</dbReference>
<sequence>MDDLSTFFGADRPDRPDLDVILSELDVLRSIYGDEAIRPWRPSEEGQPPVVNAAASSTVRYEVHLSLPSPHEDVSLGVLVSLPPTYPAESPPQMQLLSRYVGAFGVDSELFGSVLRTFVSANGVDFTPDTVCVFDGMESIMERCVKWYEDRLSAQTAGELLREDARERHTPLSHKIESPHDAEDSAETGDRSTNVPAVLPEGIEIFQAEPIIDRKSAFVGRACRISDPSQFWLI</sequence>
<dbReference type="CDD" id="cd11605">
    <property type="entry name" value="RWD_DRWD_ELF-like"/>
    <property type="match status" value="1"/>
</dbReference>
<dbReference type="Pfam" id="PF05773">
    <property type="entry name" value="RWD"/>
    <property type="match status" value="1"/>
</dbReference>
<dbReference type="PANTHER" id="PTHR16301">
    <property type="entry name" value="IMPACT-RELATED"/>
    <property type="match status" value="1"/>
</dbReference>
<feature type="domain" description="RWD" evidence="2">
    <location>
        <begin position="23"/>
        <end position="147"/>
    </location>
</feature>
<dbReference type="InterPro" id="IPR006575">
    <property type="entry name" value="RWD_dom"/>
</dbReference>
<accession>A0A4Y9ZQZ7</accession>
<evidence type="ECO:0000313" key="3">
    <source>
        <dbReference type="EMBL" id="TFY75918.1"/>
    </source>
</evidence>
<comment type="caution">
    <text evidence="3">The sequence shown here is derived from an EMBL/GenBank/DDBJ whole genome shotgun (WGS) entry which is preliminary data.</text>
</comment>
<dbReference type="PANTHER" id="PTHR16301:SF24">
    <property type="entry name" value="RWD DOMAIN-CONTAINING PROTEIN"/>
    <property type="match status" value="1"/>
</dbReference>
<dbReference type="AlphaFoldDB" id="A0A4Y9ZQZ7"/>
<organism evidence="3 4">
    <name type="scientific">Hericium alpestre</name>
    <dbReference type="NCBI Taxonomy" id="135208"/>
    <lineage>
        <taxon>Eukaryota</taxon>
        <taxon>Fungi</taxon>
        <taxon>Dikarya</taxon>
        <taxon>Basidiomycota</taxon>
        <taxon>Agaricomycotina</taxon>
        <taxon>Agaricomycetes</taxon>
        <taxon>Russulales</taxon>
        <taxon>Hericiaceae</taxon>
        <taxon>Hericium</taxon>
    </lineage>
</organism>
<dbReference type="OrthoDB" id="69641at2759"/>
<keyword evidence="4" id="KW-1185">Reference proteome</keyword>
<dbReference type="InterPro" id="IPR016135">
    <property type="entry name" value="UBQ-conjugating_enzyme/RWD"/>
</dbReference>
<proteinExistence type="predicted"/>
<name>A0A4Y9ZQZ7_9AGAM</name>
<reference evidence="3 4" key="1">
    <citation type="submission" date="2019-02" db="EMBL/GenBank/DDBJ databases">
        <title>Genome sequencing of the rare red list fungi Hericium alpestre (H. flagellum).</title>
        <authorList>
            <person name="Buettner E."/>
            <person name="Kellner H."/>
        </authorList>
    </citation>
    <scope>NUCLEOTIDE SEQUENCE [LARGE SCALE GENOMIC DNA]</scope>
    <source>
        <strain evidence="3 4">DSM 108284</strain>
    </source>
</reference>
<feature type="compositionally biased region" description="Basic and acidic residues" evidence="1">
    <location>
        <begin position="162"/>
        <end position="183"/>
    </location>
</feature>
<dbReference type="EMBL" id="SFCI01001385">
    <property type="protein sequence ID" value="TFY75918.1"/>
    <property type="molecule type" value="Genomic_DNA"/>
</dbReference>
<dbReference type="PROSITE" id="PS50908">
    <property type="entry name" value="RWD"/>
    <property type="match status" value="1"/>
</dbReference>
<dbReference type="STRING" id="135208.A0A4Y9ZQZ7"/>
<dbReference type="Gene3D" id="3.10.110.10">
    <property type="entry name" value="Ubiquitin Conjugating Enzyme"/>
    <property type="match status" value="1"/>
</dbReference>
<feature type="region of interest" description="Disordered" evidence="1">
    <location>
        <begin position="162"/>
        <end position="194"/>
    </location>
</feature>
<dbReference type="GO" id="GO:0140469">
    <property type="term" value="P:GCN2-mediated signaling"/>
    <property type="evidence" value="ECO:0007669"/>
    <property type="project" value="TreeGrafter"/>
</dbReference>
<evidence type="ECO:0000256" key="1">
    <source>
        <dbReference type="SAM" id="MobiDB-lite"/>
    </source>
</evidence>
<dbReference type="GO" id="GO:0006446">
    <property type="term" value="P:regulation of translational initiation"/>
    <property type="evidence" value="ECO:0007669"/>
    <property type="project" value="TreeGrafter"/>
</dbReference>
<dbReference type="SUPFAM" id="SSF54495">
    <property type="entry name" value="UBC-like"/>
    <property type="match status" value="1"/>
</dbReference>
<gene>
    <name evidence="3" type="ORF">EWM64_g8096</name>
</gene>
<evidence type="ECO:0000259" key="2">
    <source>
        <dbReference type="PROSITE" id="PS50908"/>
    </source>
</evidence>
<evidence type="ECO:0000313" key="4">
    <source>
        <dbReference type="Proteomes" id="UP000298061"/>
    </source>
</evidence>
<dbReference type="Proteomes" id="UP000298061">
    <property type="component" value="Unassembled WGS sequence"/>
</dbReference>